<evidence type="ECO:0000313" key="1">
    <source>
        <dbReference type="EMBL" id="TCO31514.1"/>
    </source>
</evidence>
<name>A0ABY2BTX7_9ACTN</name>
<dbReference type="Gene3D" id="1.10.10.660">
    <property type="entry name" value="conserved protein of unknown function from Enterococcus faecalis V583"/>
    <property type="match status" value="1"/>
</dbReference>
<proteinExistence type="predicted"/>
<dbReference type="InterPro" id="IPR024033">
    <property type="entry name" value="OXTCase_su_AllG_h-dom"/>
</dbReference>
<protein>
    <submittedName>
        <fullName evidence="1">Uncharacterized protein DUF1116</fullName>
    </submittedName>
</protein>
<keyword evidence="2" id="KW-1185">Reference proteome</keyword>
<dbReference type="Gene3D" id="3.40.50.720">
    <property type="entry name" value="NAD(P)-binding Rossmann-like Domain"/>
    <property type="match status" value="1"/>
</dbReference>
<reference evidence="1 2" key="1">
    <citation type="journal article" date="2015" name="Stand. Genomic Sci.">
        <title>Genomic Encyclopedia of Bacterial and Archaeal Type Strains, Phase III: the genomes of soil and plant-associated and newly described type strains.</title>
        <authorList>
            <person name="Whitman W.B."/>
            <person name="Woyke T."/>
            <person name="Klenk H.P."/>
            <person name="Zhou Y."/>
            <person name="Lilburn T.G."/>
            <person name="Beck B.J."/>
            <person name="De Vos P."/>
            <person name="Vandamme P."/>
            <person name="Eisen J.A."/>
            <person name="Garrity G."/>
            <person name="Hugenholtz P."/>
            <person name="Kyrpides N.C."/>
        </authorList>
    </citation>
    <scope>NUCLEOTIDE SEQUENCE [LARGE SCALE GENOMIC DNA]</scope>
    <source>
        <strain evidence="1 2">VKM Ac-2538</strain>
    </source>
</reference>
<evidence type="ECO:0000313" key="2">
    <source>
        <dbReference type="Proteomes" id="UP000295818"/>
    </source>
</evidence>
<comment type="caution">
    <text evidence="1">The sequence shown here is derived from an EMBL/GenBank/DDBJ whole genome shotgun (WGS) entry which is preliminary data.</text>
</comment>
<dbReference type="InterPro" id="IPR009499">
    <property type="entry name" value="AllG-like"/>
</dbReference>
<accession>A0ABY2BTX7</accession>
<dbReference type="Proteomes" id="UP000295818">
    <property type="component" value="Unassembled WGS sequence"/>
</dbReference>
<organism evidence="1 2">
    <name type="scientific">Kribbella orskensis</name>
    <dbReference type="NCBI Taxonomy" id="2512216"/>
    <lineage>
        <taxon>Bacteria</taxon>
        <taxon>Bacillati</taxon>
        <taxon>Actinomycetota</taxon>
        <taxon>Actinomycetes</taxon>
        <taxon>Propionibacteriales</taxon>
        <taxon>Kribbellaceae</taxon>
        <taxon>Kribbella</taxon>
    </lineage>
</organism>
<dbReference type="RefSeq" id="WP_132187452.1">
    <property type="nucleotide sequence ID" value="NZ_SLWM01000001.1"/>
</dbReference>
<sequence length="471" mass="49181">MSVPPVVELPNVVDVVNIGLPLFETALRAQEQAVIGVDWRIPAGGDSEAVAALARLLGPRADRIERANAEVIRRLNEGVPMLVGIDRAGDVIPGFGERDVLHCGPAIAWQDMPDPLQRSVRAAVVAEGWAEDVAAAGALVESGKVRLQPANEHSTVVPMATSIGPSAPVYVVQNEVGGTTAYSSINQGSGAVQWFGVDNDQAIERLRFVRDAVGPVLAEALASRGPVDVFALAAQGVPMGDDVHMRVQATTNLFLRDLLPYLVRSTHPAAPEVATFLSGNHLMFLNVAMAAAKSLVEWARDVPESSIVTTMSRNGSTYGVRLAGGGDWFLAPSPPIQDALYYPGYGPETSAPDIGDSAVLELVGLGGPAAANSPAVAGFLGGRMSDAIAATRSMQRICAGESPRFRLPILDNIGTPVGVDVRKVVELGITPAVNTGVIHASDGSGQVGAGVAWAPIACFIDALLDLDRRLA</sequence>
<dbReference type="Gene3D" id="3.90.1700.10">
    <property type="entry name" value="v583 domain like"/>
    <property type="match status" value="1"/>
</dbReference>
<dbReference type="Gene3D" id="3.90.1710.10">
    <property type="entry name" value="Enterococcus faecalis V583 domain"/>
    <property type="match status" value="1"/>
</dbReference>
<dbReference type="EMBL" id="SLWM01000001">
    <property type="protein sequence ID" value="TCO31514.1"/>
    <property type="molecule type" value="Genomic_DNA"/>
</dbReference>
<gene>
    <name evidence="1" type="ORF">EV644_101154</name>
</gene>
<dbReference type="Pfam" id="PF06545">
    <property type="entry name" value="AllG"/>
    <property type="match status" value="1"/>
</dbReference>